<dbReference type="InterPro" id="IPR049261">
    <property type="entry name" value="RecA-like_C"/>
</dbReference>
<accession>A0A3S4J2S0</accession>
<dbReference type="InterPro" id="IPR023400">
    <property type="entry name" value="RecA_C_sf"/>
</dbReference>
<sequence length="66" mass="7275">MHGTAITARKSVRGKANATAWLKENPATAKEIEKKVRELLLSNQDSTPDFTVDDNGEGVKETNEDF</sequence>
<proteinExistence type="predicted"/>
<reference evidence="3 4" key="1">
    <citation type="submission" date="2018-12" db="EMBL/GenBank/DDBJ databases">
        <authorList>
            <consortium name="Pathogen Informatics"/>
        </authorList>
    </citation>
    <scope>NUCLEOTIDE SEQUENCE [LARGE SCALE GENOMIC DNA]</scope>
    <source>
        <strain evidence="3 4">NCTC11075</strain>
    </source>
</reference>
<evidence type="ECO:0000256" key="1">
    <source>
        <dbReference type="SAM" id="MobiDB-lite"/>
    </source>
</evidence>
<dbReference type="Gene3D" id="3.30.250.10">
    <property type="entry name" value="RecA protein, C-terminal domain"/>
    <property type="match status" value="1"/>
</dbReference>
<feature type="domain" description="RecA-like C-terminal" evidence="2">
    <location>
        <begin position="14"/>
        <end position="40"/>
    </location>
</feature>
<dbReference type="Proteomes" id="UP000270272">
    <property type="component" value="Chromosome"/>
</dbReference>
<dbReference type="AlphaFoldDB" id="A0A3S4J2S0"/>
<dbReference type="SUPFAM" id="SSF54752">
    <property type="entry name" value="RecA protein, C-terminal domain"/>
    <property type="match status" value="1"/>
</dbReference>
<dbReference type="Pfam" id="PF21096">
    <property type="entry name" value="RecA_C"/>
    <property type="match status" value="1"/>
</dbReference>
<evidence type="ECO:0000313" key="3">
    <source>
        <dbReference type="EMBL" id="VEB88024.1"/>
    </source>
</evidence>
<organism evidence="3 4">
    <name type="scientific">Citrobacter koseri</name>
    <name type="common">Citrobacter diversus</name>
    <dbReference type="NCBI Taxonomy" id="545"/>
    <lineage>
        <taxon>Bacteria</taxon>
        <taxon>Pseudomonadati</taxon>
        <taxon>Pseudomonadota</taxon>
        <taxon>Gammaproteobacteria</taxon>
        <taxon>Enterobacterales</taxon>
        <taxon>Enterobacteriaceae</taxon>
        <taxon>Citrobacter</taxon>
    </lineage>
</organism>
<feature type="region of interest" description="Disordered" evidence="1">
    <location>
        <begin position="45"/>
        <end position="66"/>
    </location>
</feature>
<gene>
    <name evidence="3" type="primary">recA_1</name>
    <name evidence="3" type="ORF">NCTC11075_01688</name>
</gene>
<evidence type="ECO:0000259" key="2">
    <source>
        <dbReference type="Pfam" id="PF21096"/>
    </source>
</evidence>
<feature type="compositionally biased region" description="Basic and acidic residues" evidence="1">
    <location>
        <begin position="57"/>
        <end position="66"/>
    </location>
</feature>
<evidence type="ECO:0000313" key="4">
    <source>
        <dbReference type="Proteomes" id="UP000270272"/>
    </source>
</evidence>
<name>A0A3S4J2S0_CITKO</name>
<protein>
    <submittedName>
        <fullName evidence="3">Recombinase A</fullName>
    </submittedName>
</protein>
<dbReference type="EMBL" id="LR134204">
    <property type="protein sequence ID" value="VEB88024.1"/>
    <property type="molecule type" value="Genomic_DNA"/>
</dbReference>